<evidence type="ECO:0000313" key="2">
    <source>
        <dbReference type="Proteomes" id="UP000264027"/>
    </source>
</evidence>
<name>A0A385IF81_9CAUD</name>
<evidence type="ECO:0000313" key="1">
    <source>
        <dbReference type="EMBL" id="AXY81663.1"/>
    </source>
</evidence>
<dbReference type="KEGG" id="vg:55002843"/>
<organism evidence="1 2">
    <name type="scientific">Pectobacterium phage Gaspode</name>
    <dbReference type="NCBI Taxonomy" id="2320194"/>
    <lineage>
        <taxon>Viruses</taxon>
        <taxon>Duplodnaviria</taxon>
        <taxon>Heunggongvirae</taxon>
        <taxon>Uroviricota</taxon>
        <taxon>Caudoviricetes</taxon>
        <taxon>Autographivirales</taxon>
        <taxon>Autoscriptoviridae</taxon>
        <taxon>Corkvirinae</taxon>
        <taxon>Phimunavirus</taxon>
        <taxon>Phimunavirus gaspode</taxon>
    </lineage>
</organism>
<dbReference type="Proteomes" id="UP000264027">
    <property type="component" value="Segment"/>
</dbReference>
<proteinExistence type="predicted"/>
<keyword evidence="2" id="KW-1185">Reference proteome</keyword>
<sequence>MTVYIVLKQGEVVALYRTYSEAVDHIQNSMHGDIMHIEDWAIE</sequence>
<protein>
    <submittedName>
        <fullName evidence="1">Uncharacterized protein</fullName>
    </submittedName>
</protein>
<reference evidence="1 2" key="1">
    <citation type="submission" date="2018-08" db="EMBL/GenBank/DDBJ databases">
        <title>SRE bacteriophages.</title>
        <authorList>
            <person name="Carstens A.B."/>
            <person name="Djurhuus A.M."/>
            <person name="Kot W."/>
            <person name="Hansen L.H."/>
        </authorList>
    </citation>
    <scope>NUCLEOTIDE SEQUENCE [LARGE SCALE GENOMIC DNA]</scope>
</reference>
<dbReference type="GeneID" id="55002843"/>
<dbReference type="EMBL" id="MH807811">
    <property type="protein sequence ID" value="AXY81663.1"/>
    <property type="molecule type" value="Genomic_DNA"/>
</dbReference>
<accession>A0A385IF81</accession>
<dbReference type="RefSeq" id="YP_009811814.1">
    <property type="nucleotide sequence ID" value="NC_048056.1"/>
</dbReference>